<keyword evidence="1" id="KW-0472">Membrane</keyword>
<keyword evidence="1" id="KW-0812">Transmembrane</keyword>
<evidence type="ECO:0000256" key="1">
    <source>
        <dbReference type="SAM" id="Phobius"/>
    </source>
</evidence>
<gene>
    <name evidence="2" type="ORF">LSALG_LOCUS7977</name>
</gene>
<dbReference type="AlphaFoldDB" id="A0AA35V9L0"/>
<dbReference type="Proteomes" id="UP001177003">
    <property type="component" value="Chromosome 1"/>
</dbReference>
<sequence length="276" mass="31599">MLTTSIAFRPMLALGVPLPVPFALYASHTLELRSCLLLSLFFHVSFTVLTASFAQSRILPSTAFYFFHLPPSFESTSTDQVPPSSFQIHLFFPTEDVGESFSVHGGTTTTLNSRLQFAFPTALRRNKPPTLASARAFTKEHHHKPKLKTSRRSIIQRRRQMPSCWVSLKFGNSLIMFSSRFNLHILFVRLMILCFFFFFANFLLIESFMFALINLYMAPTDIRTEEWFEANSKGQFFFFVKVGYQGLESESKLLCVLFMDMATLSPFSLKVSKEQA</sequence>
<reference evidence="2" key="1">
    <citation type="submission" date="2023-04" db="EMBL/GenBank/DDBJ databases">
        <authorList>
            <person name="Vijverberg K."/>
            <person name="Xiong W."/>
            <person name="Schranz E."/>
        </authorList>
    </citation>
    <scope>NUCLEOTIDE SEQUENCE</scope>
</reference>
<organism evidence="2 3">
    <name type="scientific">Lactuca saligna</name>
    <name type="common">Willowleaf lettuce</name>
    <dbReference type="NCBI Taxonomy" id="75948"/>
    <lineage>
        <taxon>Eukaryota</taxon>
        <taxon>Viridiplantae</taxon>
        <taxon>Streptophyta</taxon>
        <taxon>Embryophyta</taxon>
        <taxon>Tracheophyta</taxon>
        <taxon>Spermatophyta</taxon>
        <taxon>Magnoliopsida</taxon>
        <taxon>eudicotyledons</taxon>
        <taxon>Gunneridae</taxon>
        <taxon>Pentapetalae</taxon>
        <taxon>asterids</taxon>
        <taxon>campanulids</taxon>
        <taxon>Asterales</taxon>
        <taxon>Asteraceae</taxon>
        <taxon>Cichorioideae</taxon>
        <taxon>Cichorieae</taxon>
        <taxon>Lactucinae</taxon>
        <taxon>Lactuca</taxon>
    </lineage>
</organism>
<keyword evidence="3" id="KW-1185">Reference proteome</keyword>
<evidence type="ECO:0008006" key="4">
    <source>
        <dbReference type="Google" id="ProtNLM"/>
    </source>
</evidence>
<feature type="transmembrane region" description="Helical" evidence="1">
    <location>
        <begin position="36"/>
        <end position="54"/>
    </location>
</feature>
<dbReference type="EMBL" id="OX465077">
    <property type="protein sequence ID" value="CAI9267500.1"/>
    <property type="molecule type" value="Genomic_DNA"/>
</dbReference>
<evidence type="ECO:0000313" key="2">
    <source>
        <dbReference type="EMBL" id="CAI9267500.1"/>
    </source>
</evidence>
<protein>
    <recommendedName>
        <fullName evidence="4">Transmembrane protein</fullName>
    </recommendedName>
</protein>
<feature type="transmembrane region" description="Helical" evidence="1">
    <location>
        <begin position="187"/>
        <end position="213"/>
    </location>
</feature>
<name>A0AA35V9L0_LACSI</name>
<accession>A0AA35V9L0</accession>
<evidence type="ECO:0000313" key="3">
    <source>
        <dbReference type="Proteomes" id="UP001177003"/>
    </source>
</evidence>
<proteinExistence type="predicted"/>
<keyword evidence="1" id="KW-1133">Transmembrane helix</keyword>